<dbReference type="InterPro" id="IPR029058">
    <property type="entry name" value="AB_hydrolase_fold"/>
</dbReference>
<dbReference type="Pfam" id="PF07859">
    <property type="entry name" value="Abhydrolase_3"/>
    <property type="match status" value="1"/>
</dbReference>
<evidence type="ECO:0000256" key="3">
    <source>
        <dbReference type="PROSITE-ProRule" id="PRU10038"/>
    </source>
</evidence>
<accession>A0A6A6A094</accession>
<dbReference type="GeneID" id="54409380"/>
<dbReference type="EMBL" id="ML977516">
    <property type="protein sequence ID" value="KAF2125432.1"/>
    <property type="molecule type" value="Genomic_DNA"/>
</dbReference>
<evidence type="ECO:0000259" key="4">
    <source>
        <dbReference type="Pfam" id="PF07859"/>
    </source>
</evidence>
<dbReference type="PANTHER" id="PTHR48081:SF8">
    <property type="entry name" value="ALPHA_BETA HYDROLASE FOLD-3 DOMAIN-CONTAINING PROTEIN-RELATED"/>
    <property type="match status" value="1"/>
</dbReference>
<dbReference type="PROSITE" id="PS01174">
    <property type="entry name" value="LIPASE_GDXG_SER"/>
    <property type="match status" value="1"/>
</dbReference>
<dbReference type="Gene3D" id="3.40.50.1820">
    <property type="entry name" value="alpha/beta hydrolase"/>
    <property type="match status" value="1"/>
</dbReference>
<name>A0A6A6A094_9PLEO</name>
<reference evidence="5" key="1">
    <citation type="journal article" date="2020" name="Stud. Mycol.">
        <title>101 Dothideomycetes genomes: a test case for predicting lifestyles and emergence of pathogens.</title>
        <authorList>
            <person name="Haridas S."/>
            <person name="Albert R."/>
            <person name="Binder M."/>
            <person name="Bloem J."/>
            <person name="Labutti K."/>
            <person name="Salamov A."/>
            <person name="Andreopoulos B."/>
            <person name="Baker S."/>
            <person name="Barry K."/>
            <person name="Bills G."/>
            <person name="Bluhm B."/>
            <person name="Cannon C."/>
            <person name="Castanera R."/>
            <person name="Culley D."/>
            <person name="Daum C."/>
            <person name="Ezra D."/>
            <person name="Gonzalez J."/>
            <person name="Henrissat B."/>
            <person name="Kuo A."/>
            <person name="Liang C."/>
            <person name="Lipzen A."/>
            <person name="Lutzoni F."/>
            <person name="Magnuson J."/>
            <person name="Mondo S."/>
            <person name="Nolan M."/>
            <person name="Ohm R."/>
            <person name="Pangilinan J."/>
            <person name="Park H.-J."/>
            <person name="Ramirez L."/>
            <person name="Alfaro M."/>
            <person name="Sun H."/>
            <person name="Tritt A."/>
            <person name="Yoshinaga Y."/>
            <person name="Zwiers L.-H."/>
            <person name="Turgeon B."/>
            <person name="Goodwin S."/>
            <person name="Spatafora J."/>
            <person name="Crous P."/>
            <person name="Grigoriev I."/>
        </authorList>
    </citation>
    <scope>NUCLEOTIDE SEQUENCE</scope>
    <source>
        <strain evidence="5">CBS 119687</strain>
    </source>
</reference>
<organism evidence="5 6">
    <name type="scientific">Dothidotthia symphoricarpi CBS 119687</name>
    <dbReference type="NCBI Taxonomy" id="1392245"/>
    <lineage>
        <taxon>Eukaryota</taxon>
        <taxon>Fungi</taxon>
        <taxon>Dikarya</taxon>
        <taxon>Ascomycota</taxon>
        <taxon>Pezizomycotina</taxon>
        <taxon>Dothideomycetes</taxon>
        <taxon>Pleosporomycetidae</taxon>
        <taxon>Pleosporales</taxon>
        <taxon>Dothidotthiaceae</taxon>
        <taxon>Dothidotthia</taxon>
    </lineage>
</organism>
<comment type="similarity">
    <text evidence="1">Belongs to the 'GDXG' lipolytic enzyme family.</text>
</comment>
<evidence type="ECO:0000256" key="1">
    <source>
        <dbReference type="ARBA" id="ARBA00010515"/>
    </source>
</evidence>
<dbReference type="GO" id="GO:0016787">
    <property type="term" value="F:hydrolase activity"/>
    <property type="evidence" value="ECO:0007669"/>
    <property type="project" value="UniProtKB-KW"/>
</dbReference>
<feature type="active site" evidence="3">
    <location>
        <position position="169"/>
    </location>
</feature>
<sequence length="337" mass="37353">MTETHQTHKDVSSIRVTHRDDRSLPMSLVLFLVRCFRSQLNSGTPKHSDGSIEFSPSKSHLSSCTLSKRTVCDVHIYDVVPPNKPTKGPEKRIYYFAGGSWQEPPSSQHWKICAKMAKDMPEATVSMVSTPLAPNNPAPSSFPWCMKLYRALMAAADEAGERVILAGDSSGANIALSLVLEALREDAENMASTGLDMQQIPHAMAVMAISPSTDLTRKNPDIQKIAPHDPLLTPDVIKQTAKAWHADWDPADRRVSPVNADVSLLARRGVKVHGVTAGYDVLSPDGIIFRDSCAREGVKGEWLQWEKQMHCFVLMMPYGIREAKEAVEWVVDVLRKE</sequence>
<evidence type="ECO:0000313" key="6">
    <source>
        <dbReference type="Proteomes" id="UP000799771"/>
    </source>
</evidence>
<dbReference type="InterPro" id="IPR050300">
    <property type="entry name" value="GDXG_lipolytic_enzyme"/>
</dbReference>
<dbReference type="RefSeq" id="XP_033519824.1">
    <property type="nucleotide sequence ID" value="XM_033668948.1"/>
</dbReference>
<evidence type="ECO:0000256" key="2">
    <source>
        <dbReference type="ARBA" id="ARBA00022801"/>
    </source>
</evidence>
<proteinExistence type="inferred from homology"/>
<keyword evidence="2" id="KW-0378">Hydrolase</keyword>
<protein>
    <submittedName>
        <fullName evidence="5">Esterase/lipase</fullName>
    </submittedName>
</protein>
<evidence type="ECO:0000313" key="5">
    <source>
        <dbReference type="EMBL" id="KAF2125432.1"/>
    </source>
</evidence>
<dbReference type="InterPro" id="IPR033140">
    <property type="entry name" value="Lipase_GDXG_put_SER_AS"/>
</dbReference>
<dbReference type="InterPro" id="IPR013094">
    <property type="entry name" value="AB_hydrolase_3"/>
</dbReference>
<dbReference type="Proteomes" id="UP000799771">
    <property type="component" value="Unassembled WGS sequence"/>
</dbReference>
<keyword evidence="6" id="KW-1185">Reference proteome</keyword>
<dbReference type="PANTHER" id="PTHR48081">
    <property type="entry name" value="AB HYDROLASE SUPERFAMILY PROTEIN C4A8.06C"/>
    <property type="match status" value="1"/>
</dbReference>
<gene>
    <name evidence="5" type="ORF">P153DRAFT_370094</name>
</gene>
<feature type="domain" description="Alpha/beta hydrolase fold-3" evidence="4">
    <location>
        <begin position="94"/>
        <end position="313"/>
    </location>
</feature>
<dbReference type="SUPFAM" id="SSF53474">
    <property type="entry name" value="alpha/beta-Hydrolases"/>
    <property type="match status" value="1"/>
</dbReference>
<dbReference type="OrthoDB" id="2152029at2759"/>
<dbReference type="AlphaFoldDB" id="A0A6A6A094"/>